<dbReference type="InterPro" id="IPR000700">
    <property type="entry name" value="PAS-assoc_C"/>
</dbReference>
<dbReference type="Pfam" id="PF13188">
    <property type="entry name" value="PAS_8"/>
    <property type="match status" value="1"/>
</dbReference>
<evidence type="ECO:0000256" key="1">
    <source>
        <dbReference type="ARBA" id="ARBA00004370"/>
    </source>
</evidence>
<gene>
    <name evidence="10" type="ORF">C8N35_11397</name>
</gene>
<feature type="coiled-coil region" evidence="5">
    <location>
        <begin position="464"/>
        <end position="498"/>
    </location>
</feature>
<evidence type="ECO:0000256" key="5">
    <source>
        <dbReference type="SAM" id="Coils"/>
    </source>
</evidence>
<dbReference type="SUPFAM" id="SSF55785">
    <property type="entry name" value="PYP-like sensor domain (PAS domain)"/>
    <property type="match status" value="2"/>
</dbReference>
<dbReference type="Gene3D" id="3.30.450.20">
    <property type="entry name" value="PAS domain"/>
    <property type="match status" value="3"/>
</dbReference>
<feature type="domain" description="PAC" evidence="8">
    <location>
        <begin position="339"/>
        <end position="391"/>
    </location>
</feature>
<dbReference type="GO" id="GO:0007165">
    <property type="term" value="P:signal transduction"/>
    <property type="evidence" value="ECO:0007669"/>
    <property type="project" value="UniProtKB-KW"/>
</dbReference>
<evidence type="ECO:0000259" key="7">
    <source>
        <dbReference type="PROSITE" id="PS50112"/>
    </source>
</evidence>
<evidence type="ECO:0000313" key="11">
    <source>
        <dbReference type="Proteomes" id="UP000244081"/>
    </source>
</evidence>
<dbReference type="SMART" id="SM00091">
    <property type="entry name" value="PAS"/>
    <property type="match status" value="3"/>
</dbReference>
<reference evidence="10 11" key="1">
    <citation type="submission" date="2018-04" db="EMBL/GenBank/DDBJ databases">
        <title>Genomic Encyclopedia of Archaeal and Bacterial Type Strains, Phase II (KMG-II): from individual species to whole genera.</title>
        <authorList>
            <person name="Goeker M."/>
        </authorList>
    </citation>
    <scope>NUCLEOTIDE SEQUENCE [LARGE SCALE GENOMIC DNA]</scope>
    <source>
        <strain evidence="10 11">DSM 23382</strain>
    </source>
</reference>
<dbReference type="SMART" id="SM00086">
    <property type="entry name" value="PAC"/>
    <property type="match status" value="2"/>
</dbReference>
<feature type="coiled-coil region" evidence="5">
    <location>
        <begin position="645"/>
        <end position="690"/>
    </location>
</feature>
<dbReference type="Pfam" id="PF08448">
    <property type="entry name" value="PAS_4"/>
    <property type="match status" value="1"/>
</dbReference>
<comment type="caution">
    <text evidence="10">The sequence shown here is derived from an EMBL/GenBank/DDBJ whole genome shotgun (WGS) entry which is preliminary data.</text>
</comment>
<feature type="domain" description="Methyl-accepting transducer" evidence="6">
    <location>
        <begin position="445"/>
        <end position="674"/>
    </location>
</feature>
<dbReference type="SUPFAM" id="SSF58104">
    <property type="entry name" value="Methyl-accepting chemotaxis protein (MCP) signaling domain"/>
    <property type="match status" value="1"/>
</dbReference>
<dbReference type="InterPro" id="IPR004090">
    <property type="entry name" value="Chemotax_Me-accpt_rcpt"/>
</dbReference>
<dbReference type="NCBIfam" id="TIGR00229">
    <property type="entry name" value="sensory_box"/>
    <property type="match status" value="2"/>
</dbReference>
<dbReference type="PROSITE" id="PS50112">
    <property type="entry name" value="PAS"/>
    <property type="match status" value="2"/>
</dbReference>
<dbReference type="PANTHER" id="PTHR43531:SF14">
    <property type="entry name" value="METHYL-ACCEPTING CHEMOTAXIS PROTEIN I-RELATED"/>
    <property type="match status" value="1"/>
</dbReference>
<feature type="domain" description="HAMP" evidence="9">
    <location>
        <begin position="387"/>
        <end position="440"/>
    </location>
</feature>
<dbReference type="RefSeq" id="WP_107991925.1">
    <property type="nucleotide sequence ID" value="NZ_QAYG01000013.1"/>
</dbReference>
<organism evidence="10 11">
    <name type="scientific">Breoghania corrubedonensis</name>
    <dbReference type="NCBI Taxonomy" id="665038"/>
    <lineage>
        <taxon>Bacteria</taxon>
        <taxon>Pseudomonadati</taxon>
        <taxon>Pseudomonadota</taxon>
        <taxon>Alphaproteobacteria</taxon>
        <taxon>Hyphomicrobiales</taxon>
        <taxon>Stappiaceae</taxon>
        <taxon>Breoghania</taxon>
    </lineage>
</organism>
<dbReference type="AlphaFoldDB" id="A0A2T5UU64"/>
<dbReference type="PANTHER" id="PTHR43531">
    <property type="entry name" value="PROTEIN ICFG"/>
    <property type="match status" value="1"/>
</dbReference>
<dbReference type="InterPro" id="IPR004089">
    <property type="entry name" value="MCPsignal_dom"/>
</dbReference>
<comment type="subcellular location">
    <subcellularLocation>
        <location evidence="1">Membrane</location>
    </subcellularLocation>
</comment>
<feature type="domain" description="PAS" evidence="7">
    <location>
        <begin position="263"/>
        <end position="310"/>
    </location>
</feature>
<dbReference type="Proteomes" id="UP000244081">
    <property type="component" value="Unassembled WGS sequence"/>
</dbReference>
<dbReference type="InterPro" id="IPR035965">
    <property type="entry name" value="PAS-like_dom_sf"/>
</dbReference>
<evidence type="ECO:0000259" key="6">
    <source>
        <dbReference type="PROSITE" id="PS50111"/>
    </source>
</evidence>
<dbReference type="Pfam" id="PF08447">
    <property type="entry name" value="PAS_3"/>
    <property type="match status" value="1"/>
</dbReference>
<dbReference type="CDD" id="cd11386">
    <property type="entry name" value="MCP_signal"/>
    <property type="match status" value="1"/>
</dbReference>
<evidence type="ECO:0000313" key="10">
    <source>
        <dbReference type="EMBL" id="PTW55056.1"/>
    </source>
</evidence>
<keyword evidence="11" id="KW-1185">Reference proteome</keyword>
<dbReference type="GO" id="GO:0006935">
    <property type="term" value="P:chemotaxis"/>
    <property type="evidence" value="ECO:0007669"/>
    <property type="project" value="InterPro"/>
</dbReference>
<comment type="similarity">
    <text evidence="3">Belongs to the methyl-accepting chemotaxis (MCP) protein family.</text>
</comment>
<evidence type="ECO:0000256" key="2">
    <source>
        <dbReference type="ARBA" id="ARBA00022481"/>
    </source>
</evidence>
<evidence type="ECO:0000256" key="3">
    <source>
        <dbReference type="ARBA" id="ARBA00029447"/>
    </source>
</evidence>
<evidence type="ECO:0000259" key="9">
    <source>
        <dbReference type="PROSITE" id="PS50885"/>
    </source>
</evidence>
<accession>A0A2T5UU64</accession>
<dbReference type="GO" id="GO:0005886">
    <property type="term" value="C:plasma membrane"/>
    <property type="evidence" value="ECO:0007669"/>
    <property type="project" value="TreeGrafter"/>
</dbReference>
<evidence type="ECO:0000256" key="4">
    <source>
        <dbReference type="PROSITE-ProRule" id="PRU00284"/>
    </source>
</evidence>
<name>A0A2T5UU64_9HYPH</name>
<dbReference type="InterPro" id="IPR003660">
    <property type="entry name" value="HAMP_dom"/>
</dbReference>
<dbReference type="PRINTS" id="PR00260">
    <property type="entry name" value="CHEMTRNSDUCR"/>
</dbReference>
<dbReference type="InterPro" id="IPR013656">
    <property type="entry name" value="PAS_4"/>
</dbReference>
<dbReference type="Gene3D" id="1.10.287.950">
    <property type="entry name" value="Methyl-accepting chemotaxis protein"/>
    <property type="match status" value="1"/>
</dbReference>
<dbReference type="EMBL" id="QAYG01000013">
    <property type="protein sequence ID" value="PTW55056.1"/>
    <property type="molecule type" value="Genomic_DNA"/>
</dbReference>
<dbReference type="Pfam" id="PF00015">
    <property type="entry name" value="MCPsignal"/>
    <property type="match status" value="1"/>
</dbReference>
<dbReference type="InterPro" id="IPR000014">
    <property type="entry name" value="PAS"/>
</dbReference>
<sequence length="754" mass="82835">MSWFNFNSTTGADTREQEIGRNLRQAIDNVSTAIMMIDRDFTITYVNGSTMALLTKHEEHFRTLLRDFNPNKIVGTNIDVFHKNPSHQRRLLADPANLPHKTEINVGPLTIELNITGVFDTSGTYIGNTLEWADVTEFNELNANFRGQIDAINKALAVIEFATDGTILRANKNFEKATGYSLDEIRGKHHSILMPKGERDTTEYRLFWEKLGRGELDRGQYKRIAKDGKEIWLEASYNPILDADGNVLKVVKYASDITEQTNQNANFRGQLEAINKAQAVIEFALDGTVLNANQNFLATLGYSLEELKGKHHSVFVEPAYRHSPEYRQFWEKLGHGIYDSGRYKRISKTGDEIWIQASYNPILDADGRPFKVVKFATDITEEVRLSQMLENAVSSCQSAVAAAKSNDLRKRIPLEGMTGEVADMCEGINGLLDTMSNLVAFIITSSRSVNEGAEEITTGTNDLSQRTEQQASNLEETAASMEEIAATTKQNADNAQQANQLAINARGVATDGGAVVTRAVDAMSQIETSSQKISDIIGVIDEIAFQTNLLALNAAVEAARAGDAGKGFAVVASEVRSLAQRSSQAARDIKALIVESGRQVKDGVSLVNDAGNSLTEIVDSVKRVTDIVSEIAAANREQSTSVEEINKAIGQMDEMTQQNSALVEESAAACRMLQEQAENLYQRMAVYQLDEAAMERVRSEGEAVTRLHPTSQRVPAPARPVRIPQRAATGGSGGVAAMQASLQTALEDDDWKEF</sequence>
<dbReference type="SMART" id="SM00283">
    <property type="entry name" value="MA"/>
    <property type="match status" value="1"/>
</dbReference>
<dbReference type="CDD" id="cd00130">
    <property type="entry name" value="PAS"/>
    <property type="match status" value="2"/>
</dbReference>
<dbReference type="PROSITE" id="PS50113">
    <property type="entry name" value="PAC"/>
    <property type="match status" value="2"/>
</dbReference>
<protein>
    <submittedName>
        <fullName evidence="10">Methyl-accepting chemotaxis sensory transducer with Pas/Pac sensor</fullName>
    </submittedName>
</protein>
<evidence type="ECO:0000259" key="8">
    <source>
        <dbReference type="PROSITE" id="PS50113"/>
    </source>
</evidence>
<dbReference type="OrthoDB" id="9765776at2"/>
<dbReference type="InterPro" id="IPR001610">
    <property type="entry name" value="PAC"/>
</dbReference>
<feature type="domain" description="PAS" evidence="7">
    <location>
        <begin position="164"/>
        <end position="196"/>
    </location>
</feature>
<feature type="domain" description="PAC" evidence="8">
    <location>
        <begin position="217"/>
        <end position="269"/>
    </location>
</feature>
<dbReference type="InterPro" id="IPR013655">
    <property type="entry name" value="PAS_fold_3"/>
</dbReference>
<dbReference type="PROSITE" id="PS50111">
    <property type="entry name" value="CHEMOTAXIS_TRANSDUC_2"/>
    <property type="match status" value="1"/>
</dbReference>
<dbReference type="FunFam" id="1.10.287.950:FF:000001">
    <property type="entry name" value="Methyl-accepting chemotaxis sensory transducer"/>
    <property type="match status" value="1"/>
</dbReference>
<keyword evidence="2" id="KW-0488">Methylation</keyword>
<dbReference type="InterPro" id="IPR051310">
    <property type="entry name" value="MCP_chemotaxis"/>
</dbReference>
<keyword evidence="5" id="KW-0175">Coiled coil</keyword>
<keyword evidence="4" id="KW-0807">Transducer</keyword>
<dbReference type="PROSITE" id="PS50885">
    <property type="entry name" value="HAMP"/>
    <property type="match status" value="1"/>
</dbReference>
<dbReference type="GO" id="GO:0004888">
    <property type="term" value="F:transmembrane signaling receptor activity"/>
    <property type="evidence" value="ECO:0007669"/>
    <property type="project" value="InterPro"/>
</dbReference>
<proteinExistence type="inferred from homology"/>